<keyword evidence="5 9" id="KW-1133">Transmembrane helix</keyword>
<gene>
    <name evidence="11" type="ORF">NC992_12540</name>
</gene>
<evidence type="ECO:0000256" key="7">
    <source>
        <dbReference type="ARBA" id="ARBA00023306"/>
    </source>
</evidence>
<dbReference type="InterPro" id="IPR013685">
    <property type="entry name" value="POTRA_FtsQ_type"/>
</dbReference>
<keyword evidence="2" id="KW-1003">Cell membrane</keyword>
<sequence length="305" mass="33805">MSRLRQIRSPGFLAPTLDAMTRVSSLSRDELKTRRKSLRRRRRVSISQALWRFWALSGLTAAIFWGATRPVWLINSPAQINVTGNELLSDEMVQSLMPLTYPQPLMKVEPEVLARQLRDRAPITTAEVTRQLLPPRLNVKVQERVPVAVVLPVGKADGSDTQYLQAGFLDAHGAWMPLASFGLGSASPQLPTLQLRGIQPHYQRYWPQIYETIVGSPVAITEIDWHDPNNLVLETALGTVYLGPYSPELEQQLATLDRMRNLPGQLSESEVARIDLSNPDAPSIAVVDTADPKASSAQTDSDASP</sequence>
<accession>A0ABV0K6Y7</accession>
<evidence type="ECO:0000256" key="9">
    <source>
        <dbReference type="SAM" id="Phobius"/>
    </source>
</evidence>
<evidence type="ECO:0000259" key="10">
    <source>
        <dbReference type="PROSITE" id="PS51779"/>
    </source>
</evidence>
<evidence type="ECO:0000256" key="6">
    <source>
        <dbReference type="ARBA" id="ARBA00023136"/>
    </source>
</evidence>
<feature type="transmembrane region" description="Helical" evidence="9">
    <location>
        <begin position="49"/>
        <end position="67"/>
    </location>
</feature>
<comment type="subcellular location">
    <subcellularLocation>
        <location evidence="1">Membrane</location>
    </subcellularLocation>
</comment>
<evidence type="ECO:0000256" key="2">
    <source>
        <dbReference type="ARBA" id="ARBA00022475"/>
    </source>
</evidence>
<dbReference type="PANTHER" id="PTHR37820">
    <property type="entry name" value="CELL DIVISION PROTEIN DIVIB"/>
    <property type="match status" value="1"/>
</dbReference>
<keyword evidence="7" id="KW-0131">Cell cycle</keyword>
<dbReference type="RefSeq" id="WP_190699987.1">
    <property type="nucleotide sequence ID" value="NZ_JAMPKX010000005.1"/>
</dbReference>
<evidence type="ECO:0000313" key="12">
    <source>
        <dbReference type="Proteomes" id="UP001482513"/>
    </source>
</evidence>
<dbReference type="Proteomes" id="UP001482513">
    <property type="component" value="Unassembled WGS sequence"/>
</dbReference>
<feature type="region of interest" description="Disordered" evidence="8">
    <location>
        <begin position="282"/>
        <end position="305"/>
    </location>
</feature>
<feature type="domain" description="POTRA" evidence="10">
    <location>
        <begin position="75"/>
        <end position="144"/>
    </location>
</feature>
<dbReference type="Pfam" id="PF08478">
    <property type="entry name" value="POTRA_1"/>
    <property type="match status" value="1"/>
</dbReference>
<evidence type="ECO:0000256" key="8">
    <source>
        <dbReference type="SAM" id="MobiDB-lite"/>
    </source>
</evidence>
<evidence type="ECO:0000256" key="3">
    <source>
        <dbReference type="ARBA" id="ARBA00022618"/>
    </source>
</evidence>
<evidence type="ECO:0000256" key="4">
    <source>
        <dbReference type="ARBA" id="ARBA00022692"/>
    </source>
</evidence>
<dbReference type="EMBL" id="JAMPKX010000005">
    <property type="protein sequence ID" value="MEP0947702.1"/>
    <property type="molecule type" value="Genomic_DNA"/>
</dbReference>
<keyword evidence="4 9" id="KW-0812">Transmembrane</keyword>
<organism evidence="11 12">
    <name type="scientific">Leptolyngbya subtilissima DQ-A4</name>
    <dbReference type="NCBI Taxonomy" id="2933933"/>
    <lineage>
        <taxon>Bacteria</taxon>
        <taxon>Bacillati</taxon>
        <taxon>Cyanobacteriota</taxon>
        <taxon>Cyanophyceae</taxon>
        <taxon>Leptolyngbyales</taxon>
        <taxon>Leptolyngbyaceae</taxon>
        <taxon>Leptolyngbya group</taxon>
        <taxon>Leptolyngbya</taxon>
    </lineage>
</organism>
<evidence type="ECO:0000313" key="11">
    <source>
        <dbReference type="EMBL" id="MEP0947702.1"/>
    </source>
</evidence>
<feature type="compositionally biased region" description="Polar residues" evidence="8">
    <location>
        <begin position="295"/>
        <end position="305"/>
    </location>
</feature>
<evidence type="ECO:0000256" key="5">
    <source>
        <dbReference type="ARBA" id="ARBA00022989"/>
    </source>
</evidence>
<dbReference type="InterPro" id="IPR050487">
    <property type="entry name" value="FtsQ_DivIB"/>
</dbReference>
<evidence type="ECO:0000256" key="1">
    <source>
        <dbReference type="ARBA" id="ARBA00004370"/>
    </source>
</evidence>
<reference evidence="11 12" key="1">
    <citation type="submission" date="2022-04" db="EMBL/GenBank/DDBJ databases">
        <title>Positive selection, recombination, and allopatry shape intraspecific diversity of widespread and dominant cyanobacteria.</title>
        <authorList>
            <person name="Wei J."/>
            <person name="Shu W."/>
            <person name="Hu C."/>
        </authorList>
    </citation>
    <scope>NUCLEOTIDE SEQUENCE [LARGE SCALE GENOMIC DNA]</scope>
    <source>
        <strain evidence="11 12">DQ-A4</strain>
    </source>
</reference>
<dbReference type="PROSITE" id="PS51779">
    <property type="entry name" value="POTRA"/>
    <property type="match status" value="1"/>
</dbReference>
<name>A0ABV0K6Y7_9CYAN</name>
<dbReference type="InterPro" id="IPR034746">
    <property type="entry name" value="POTRA"/>
</dbReference>
<dbReference type="PANTHER" id="PTHR37820:SF1">
    <property type="entry name" value="CELL DIVISION PROTEIN FTSQ"/>
    <property type="match status" value="1"/>
</dbReference>
<keyword evidence="3" id="KW-0132">Cell division</keyword>
<keyword evidence="12" id="KW-1185">Reference proteome</keyword>
<keyword evidence="6 9" id="KW-0472">Membrane</keyword>
<comment type="caution">
    <text evidence="11">The sequence shown here is derived from an EMBL/GenBank/DDBJ whole genome shotgun (WGS) entry which is preliminary data.</text>
</comment>
<proteinExistence type="predicted"/>
<protein>
    <submittedName>
        <fullName evidence="11">FtsQ-type POTRA domain-containing protein</fullName>
    </submittedName>
</protein>